<reference evidence="1 2" key="1">
    <citation type="submission" date="2024-07" db="EMBL/GenBank/DDBJ databases">
        <title>Section-level genome sequencing and comparative genomics of Aspergillus sections Usti and Cavernicolus.</title>
        <authorList>
            <consortium name="Lawrence Berkeley National Laboratory"/>
            <person name="Nybo J.L."/>
            <person name="Vesth T.C."/>
            <person name="Theobald S."/>
            <person name="Frisvad J.C."/>
            <person name="Larsen T.O."/>
            <person name="Kjaerboelling I."/>
            <person name="Rothschild-Mancinelli K."/>
            <person name="Lyhne E.K."/>
            <person name="Kogle M.E."/>
            <person name="Barry K."/>
            <person name="Clum A."/>
            <person name="Na H."/>
            <person name="Ledsgaard L."/>
            <person name="Lin J."/>
            <person name="Lipzen A."/>
            <person name="Kuo A."/>
            <person name="Riley R."/>
            <person name="Mondo S."/>
            <person name="LaButti K."/>
            <person name="Haridas S."/>
            <person name="Pangalinan J."/>
            <person name="Salamov A.A."/>
            <person name="Simmons B.A."/>
            <person name="Magnuson J.K."/>
            <person name="Chen J."/>
            <person name="Drula E."/>
            <person name="Henrissat B."/>
            <person name="Wiebenga A."/>
            <person name="Lubbers R.J."/>
            <person name="Gomes A.C."/>
            <person name="Macurrencykelacurrency M.R."/>
            <person name="Stajich J."/>
            <person name="Grigoriev I.V."/>
            <person name="Mortensen U.H."/>
            <person name="De vries R.P."/>
            <person name="Baker S.E."/>
            <person name="Andersen M.R."/>
        </authorList>
    </citation>
    <scope>NUCLEOTIDE SEQUENCE [LARGE SCALE GENOMIC DNA]</scope>
    <source>
        <strain evidence="1 2">CBS 756.74</strain>
    </source>
</reference>
<dbReference type="EMBL" id="JBFXLR010000001">
    <property type="protein sequence ID" value="KAL2861690.1"/>
    <property type="molecule type" value="Genomic_DNA"/>
</dbReference>
<evidence type="ECO:0000313" key="1">
    <source>
        <dbReference type="EMBL" id="KAL2861690.1"/>
    </source>
</evidence>
<organism evidence="1 2">
    <name type="scientific">Aspergillus pseudodeflectus</name>
    <dbReference type="NCBI Taxonomy" id="176178"/>
    <lineage>
        <taxon>Eukaryota</taxon>
        <taxon>Fungi</taxon>
        <taxon>Dikarya</taxon>
        <taxon>Ascomycota</taxon>
        <taxon>Pezizomycotina</taxon>
        <taxon>Eurotiomycetes</taxon>
        <taxon>Eurotiomycetidae</taxon>
        <taxon>Eurotiales</taxon>
        <taxon>Aspergillaceae</taxon>
        <taxon>Aspergillus</taxon>
        <taxon>Aspergillus subgen. Nidulantes</taxon>
    </lineage>
</organism>
<protein>
    <submittedName>
        <fullName evidence="1">Uncharacterized protein</fullName>
    </submittedName>
</protein>
<evidence type="ECO:0000313" key="2">
    <source>
        <dbReference type="Proteomes" id="UP001610444"/>
    </source>
</evidence>
<proteinExistence type="predicted"/>
<comment type="caution">
    <text evidence="1">The sequence shown here is derived from an EMBL/GenBank/DDBJ whole genome shotgun (WGS) entry which is preliminary data.</text>
</comment>
<accession>A0ABR4LB51</accession>
<dbReference type="GeneID" id="98150902"/>
<sequence>MRSDVLKRRMIHLINHWERMAYLCLVRNSFVTAHGFSFYHHSSSIEAPQHATAYRLWHALITFTSHPSIVSPEGRVETRNIHNIPFWVNRNQRTLHECRQPAVVAACFRLS</sequence>
<name>A0ABR4LB51_9EURO</name>
<gene>
    <name evidence="1" type="ORF">BJX68DRAFT_10154</name>
</gene>
<dbReference type="RefSeq" id="XP_070905780.1">
    <property type="nucleotide sequence ID" value="XM_071035738.1"/>
</dbReference>
<dbReference type="Proteomes" id="UP001610444">
    <property type="component" value="Unassembled WGS sequence"/>
</dbReference>
<keyword evidence="2" id="KW-1185">Reference proteome</keyword>